<organism evidence="3">
    <name type="scientific">uncultured marine crenarchaeote HF4000_APKG6D3</name>
    <dbReference type="NCBI Taxonomy" id="455596"/>
    <lineage>
        <taxon>Archaea</taxon>
        <taxon>Nitrososphaerota</taxon>
        <taxon>Nitrososphaeria</taxon>
        <taxon>Nitrosopumilales</taxon>
        <taxon>environmental samples</taxon>
    </lineage>
</organism>
<name>B3T8Z4_9ARCH</name>
<evidence type="ECO:0000256" key="2">
    <source>
        <dbReference type="SAM" id="MobiDB-lite"/>
    </source>
</evidence>
<dbReference type="GO" id="GO:0015074">
    <property type="term" value="P:DNA integration"/>
    <property type="evidence" value="ECO:0007669"/>
    <property type="project" value="InterPro"/>
</dbReference>
<evidence type="ECO:0000313" key="3">
    <source>
        <dbReference type="EMBL" id="ABZ09053.1"/>
    </source>
</evidence>
<accession>B3T8Z4</accession>
<dbReference type="Gene3D" id="1.10.443.10">
    <property type="entry name" value="Intergrase catalytic core"/>
    <property type="match status" value="1"/>
</dbReference>
<proteinExistence type="predicted"/>
<gene>
    <name evidence="3" type="ORF">ALOHA_HF4000APKG6D3ctg3g1</name>
</gene>
<feature type="compositionally biased region" description="Basic and acidic residues" evidence="2">
    <location>
        <begin position="379"/>
        <end position="394"/>
    </location>
</feature>
<dbReference type="SUPFAM" id="SSF56349">
    <property type="entry name" value="DNA breaking-rejoining enzymes"/>
    <property type="match status" value="1"/>
</dbReference>
<protein>
    <submittedName>
        <fullName evidence="3">Putative Phage integrase family protein</fullName>
    </submittedName>
</protein>
<feature type="region of interest" description="Disordered" evidence="2">
    <location>
        <begin position="379"/>
        <end position="400"/>
    </location>
</feature>
<dbReference type="EMBL" id="EU016643">
    <property type="protein sequence ID" value="ABZ09053.1"/>
    <property type="molecule type" value="Genomic_DNA"/>
</dbReference>
<reference evidence="3" key="1">
    <citation type="journal article" date="2008" name="ISME J.">
        <title>Genomic patterns of recombination, clonal divergence and environment in marine microbial populations.</title>
        <authorList>
            <person name="Konstantinidis K.T."/>
            <person name="Delong E.F."/>
        </authorList>
    </citation>
    <scope>NUCLEOTIDE SEQUENCE</scope>
</reference>
<dbReference type="InterPro" id="IPR013762">
    <property type="entry name" value="Integrase-like_cat_sf"/>
</dbReference>
<sequence length="400" mass="46910">MNKRKPILSLADAKSKKLQDPVKKFKTSIRAKATLQTYRKTFTEFLSSVKEFDGTFEEMARQFYDYARENPENAQTLLESYAMYVNSRASKSKDSEDYLNPNSFKGKFKGIKKFCKTNRIQILWNDIDVYEPESNNNKPTRGFTTEEIRKVLDCSTSAQMDFVILALSSCGARAGEWEELRWENISPVYAENDKYSFQPSDFENPKIVCACVIIYAGTKSEYRTLISIEAYDKLQAVHEQWTSRMNREPRPDDLVLLTRYNDNRPYSGSAIRNKVRKLVDKANFRTKNDNERRYDCPATHSFRKRCNKIMVEHTGKSDSHANHIRKERLLGHKIAISNLEQSYFYNDIMESVPQYLEVMPELMITEEYRAKWKLQKEEQKTTHLERSLKEKEDALDIVEE</sequence>
<dbReference type="GO" id="GO:0006310">
    <property type="term" value="P:DNA recombination"/>
    <property type="evidence" value="ECO:0007669"/>
    <property type="project" value="UniProtKB-KW"/>
</dbReference>
<dbReference type="GO" id="GO:0003677">
    <property type="term" value="F:DNA binding"/>
    <property type="evidence" value="ECO:0007669"/>
    <property type="project" value="InterPro"/>
</dbReference>
<dbReference type="AlphaFoldDB" id="B3T8Z4"/>
<dbReference type="InterPro" id="IPR011010">
    <property type="entry name" value="DNA_brk_join_enz"/>
</dbReference>
<keyword evidence="1" id="KW-0233">DNA recombination</keyword>
<evidence type="ECO:0000256" key="1">
    <source>
        <dbReference type="ARBA" id="ARBA00023172"/>
    </source>
</evidence>